<keyword evidence="10" id="KW-1185">Reference proteome</keyword>
<dbReference type="Gene3D" id="2.60.40.3960">
    <property type="entry name" value="Velvet domain"/>
    <property type="match status" value="2"/>
</dbReference>
<feature type="domain" description="Velvet" evidence="8">
    <location>
        <begin position="233"/>
        <end position="555"/>
    </location>
</feature>
<dbReference type="Pfam" id="PF11754">
    <property type="entry name" value="Velvet"/>
    <property type="match status" value="1"/>
</dbReference>
<feature type="compositionally biased region" description="Low complexity" evidence="7">
    <location>
        <begin position="123"/>
        <end position="139"/>
    </location>
</feature>
<sequence length="571" mass="63017">MNSAYGPSDIHQQVPIGGPGYPASMPPPGSGTGPGSLHHSSYHHQAPPPQHQQPPSLHTHHNSHPQGLVHPHQHQHPHQLPPPPHSQQQQQQQQQQPPHSQPLPHQHTQSHPHQLHQQHHQTHPNQNQQQQQQSQQYRHQPPPHPQHVQSHHLPHPLHLNHPPPQPQHLQSHQPQHHQHPSHITQPKSQNQTPASLPPRPQEHPATSTSTALIHSELQNGAPKMLLPFAKVDEFTGRKYQLDVVQQPRRARMCGFGSTTDYPTPCVRLIITDMATGKELDCNEIDHSMFVLNVDLWNEDGTREVNLVRSSTNSPSISSTTPYSYATLNSGDTAPVPYGQHVLPSGREPTYNSPQPVGFVQDYQTQPSYSQSTSTPYPPTGSYGPPQQYFPQHQSYRSDGGVPPLPSQASMTPFSRNGTSTPGGYTQDQSSLARMAMVGGQPQGMFTRNLIGSLAASAFRLSDTTDRVGIWFVLQDLSVRTEGPFRLRFSFVNVGPRGPPSHDGSVLKVNTGRAPILASCFSEVFNVYSAKKFPGVCESTPLSKIFATQGIKIPIRKDANVKGGDGEDDYGD</sequence>
<evidence type="ECO:0000256" key="6">
    <source>
        <dbReference type="ARBA" id="ARBA00038045"/>
    </source>
</evidence>
<feature type="compositionally biased region" description="Basic residues" evidence="7">
    <location>
        <begin position="108"/>
        <end position="122"/>
    </location>
</feature>
<feature type="compositionally biased region" description="Low complexity" evidence="7">
    <location>
        <begin position="309"/>
        <end position="326"/>
    </location>
</feature>
<proteinExistence type="inferred from homology"/>
<dbReference type="PROSITE" id="PS51821">
    <property type="entry name" value="VELVET"/>
    <property type="match status" value="1"/>
</dbReference>
<keyword evidence="3" id="KW-0805">Transcription regulation</keyword>
<feature type="region of interest" description="Disordered" evidence="7">
    <location>
        <begin position="1"/>
        <end position="209"/>
    </location>
</feature>
<organism evidence="9 10">
    <name type="scientific">Cladobotryum mycophilum</name>
    <dbReference type="NCBI Taxonomy" id="491253"/>
    <lineage>
        <taxon>Eukaryota</taxon>
        <taxon>Fungi</taxon>
        <taxon>Dikarya</taxon>
        <taxon>Ascomycota</taxon>
        <taxon>Pezizomycotina</taxon>
        <taxon>Sordariomycetes</taxon>
        <taxon>Hypocreomycetidae</taxon>
        <taxon>Hypocreales</taxon>
        <taxon>Hypocreaceae</taxon>
        <taxon>Cladobotryum</taxon>
    </lineage>
</organism>
<dbReference type="InterPro" id="IPR038491">
    <property type="entry name" value="Velvet_dom_sf"/>
</dbReference>
<keyword evidence="5" id="KW-0539">Nucleus</keyword>
<keyword evidence="2" id="KW-0749">Sporulation</keyword>
<evidence type="ECO:0000313" key="9">
    <source>
        <dbReference type="EMBL" id="KAK5987702.1"/>
    </source>
</evidence>
<evidence type="ECO:0000256" key="1">
    <source>
        <dbReference type="ARBA" id="ARBA00004123"/>
    </source>
</evidence>
<comment type="caution">
    <text evidence="9">The sequence shown here is derived from an EMBL/GenBank/DDBJ whole genome shotgun (WGS) entry which is preliminary data.</text>
</comment>
<comment type="similarity">
    <text evidence="6">Belongs to the velvet family. VelB subfamily.</text>
</comment>
<evidence type="ECO:0000256" key="3">
    <source>
        <dbReference type="ARBA" id="ARBA00023015"/>
    </source>
</evidence>
<dbReference type="Proteomes" id="UP001338125">
    <property type="component" value="Unassembled WGS sequence"/>
</dbReference>
<feature type="compositionally biased region" description="Low complexity" evidence="7">
    <location>
        <begin position="362"/>
        <end position="388"/>
    </location>
</feature>
<evidence type="ECO:0000256" key="5">
    <source>
        <dbReference type="ARBA" id="ARBA00023242"/>
    </source>
</evidence>
<dbReference type="PANTHER" id="PTHR33572">
    <property type="entry name" value="SPORE DEVELOPMENT REGULATOR VOSA"/>
    <property type="match status" value="1"/>
</dbReference>
<dbReference type="EMBL" id="JAVFKD010000016">
    <property type="protein sequence ID" value="KAK5987702.1"/>
    <property type="molecule type" value="Genomic_DNA"/>
</dbReference>
<keyword evidence="4" id="KW-0804">Transcription</keyword>
<dbReference type="PANTHER" id="PTHR33572:SF3">
    <property type="entry name" value="VELVET COMPLEX SUBUNIT B"/>
    <property type="match status" value="1"/>
</dbReference>
<evidence type="ECO:0000256" key="7">
    <source>
        <dbReference type="SAM" id="MobiDB-lite"/>
    </source>
</evidence>
<feature type="region of interest" description="Disordered" evidence="7">
    <location>
        <begin position="308"/>
        <end position="327"/>
    </location>
</feature>
<gene>
    <name evidence="9" type="ORF">PT974_11834</name>
</gene>
<evidence type="ECO:0000313" key="10">
    <source>
        <dbReference type="Proteomes" id="UP001338125"/>
    </source>
</evidence>
<reference evidence="9 10" key="1">
    <citation type="submission" date="2024-01" db="EMBL/GenBank/DDBJ databases">
        <title>Complete genome of Cladobotryum mycophilum ATHUM6906.</title>
        <authorList>
            <person name="Christinaki A.C."/>
            <person name="Myridakis A.I."/>
            <person name="Kouvelis V.N."/>
        </authorList>
    </citation>
    <scope>NUCLEOTIDE SEQUENCE [LARGE SCALE GENOMIC DNA]</scope>
    <source>
        <strain evidence="9 10">ATHUM6906</strain>
    </source>
</reference>
<feature type="compositionally biased region" description="Low complexity" evidence="7">
    <location>
        <begin position="35"/>
        <end position="45"/>
    </location>
</feature>
<protein>
    <submittedName>
        <fullName evidence="9">Velvet complex subunit 2</fullName>
    </submittedName>
</protein>
<dbReference type="InterPro" id="IPR021740">
    <property type="entry name" value="Velvet"/>
</dbReference>
<evidence type="ECO:0000259" key="8">
    <source>
        <dbReference type="PROSITE" id="PS51821"/>
    </source>
</evidence>
<comment type="subcellular location">
    <subcellularLocation>
        <location evidence="1">Nucleus</location>
    </subcellularLocation>
</comment>
<feature type="region of interest" description="Disordered" evidence="7">
    <location>
        <begin position="335"/>
        <end position="425"/>
    </location>
</feature>
<feature type="compositionally biased region" description="Polar residues" evidence="7">
    <location>
        <begin position="406"/>
        <end position="425"/>
    </location>
</feature>
<name>A0ABR0S6D9_9HYPO</name>
<evidence type="ECO:0000256" key="4">
    <source>
        <dbReference type="ARBA" id="ARBA00023163"/>
    </source>
</evidence>
<accession>A0ABR0S6D9</accession>
<feature type="compositionally biased region" description="Low complexity" evidence="7">
    <location>
        <begin position="86"/>
        <end position="107"/>
    </location>
</feature>
<dbReference type="InterPro" id="IPR037525">
    <property type="entry name" value="Velvet_dom"/>
</dbReference>
<evidence type="ECO:0000256" key="2">
    <source>
        <dbReference type="ARBA" id="ARBA00022969"/>
    </source>
</evidence>